<keyword evidence="6 9" id="KW-1133">Transmembrane helix</keyword>
<dbReference type="KEGG" id="asal:CFBP5507_22010"/>
<evidence type="ECO:0000256" key="8">
    <source>
        <dbReference type="ARBA" id="ARBA00038436"/>
    </source>
</evidence>
<evidence type="ECO:0000256" key="4">
    <source>
        <dbReference type="ARBA" id="ARBA00022519"/>
    </source>
</evidence>
<evidence type="ECO:0000256" key="7">
    <source>
        <dbReference type="ARBA" id="ARBA00023136"/>
    </source>
</evidence>
<protein>
    <recommendedName>
        <fullName evidence="9">TRAP transporter small permease protein</fullName>
    </recommendedName>
</protein>
<keyword evidence="2 9" id="KW-0813">Transport</keyword>
<comment type="function">
    <text evidence="9">Part of the tripartite ATP-independent periplasmic (TRAP) transport system.</text>
</comment>
<keyword evidence="4 9" id="KW-0997">Cell inner membrane</keyword>
<dbReference type="InterPro" id="IPR055348">
    <property type="entry name" value="DctQ"/>
</dbReference>
<comment type="subunit">
    <text evidence="9">The complex comprises the extracytoplasmic solute receptor protein and the two transmembrane proteins.</text>
</comment>
<name>A0A9X9PBJ8_9HYPH</name>
<dbReference type="PANTHER" id="PTHR35011">
    <property type="entry name" value="2,3-DIKETO-L-GULONATE TRAP TRANSPORTER SMALL PERMEASE PROTEIN YIAM"/>
    <property type="match status" value="1"/>
</dbReference>
<feature type="transmembrane region" description="Helical" evidence="9">
    <location>
        <begin position="21"/>
        <end position="43"/>
    </location>
</feature>
<organism evidence="11 12">
    <name type="scientific">Agrobacterium salinitolerans</name>
    <dbReference type="NCBI Taxonomy" id="1183413"/>
    <lineage>
        <taxon>Bacteria</taxon>
        <taxon>Pseudomonadati</taxon>
        <taxon>Pseudomonadota</taxon>
        <taxon>Alphaproteobacteria</taxon>
        <taxon>Hyphomicrobiales</taxon>
        <taxon>Rhizobiaceae</taxon>
        <taxon>Rhizobium/Agrobacterium group</taxon>
        <taxon>Agrobacterium</taxon>
    </lineage>
</organism>
<keyword evidence="3" id="KW-1003">Cell membrane</keyword>
<feature type="domain" description="Tripartite ATP-independent periplasmic transporters DctQ component" evidence="10">
    <location>
        <begin position="30"/>
        <end position="160"/>
    </location>
</feature>
<dbReference type="Proteomes" id="UP000298735">
    <property type="component" value="Chromosome Linear"/>
</dbReference>
<feature type="transmembrane region" description="Helical" evidence="9">
    <location>
        <begin position="92"/>
        <end position="114"/>
    </location>
</feature>
<feature type="transmembrane region" description="Helical" evidence="9">
    <location>
        <begin position="134"/>
        <end position="151"/>
    </location>
</feature>
<evidence type="ECO:0000256" key="6">
    <source>
        <dbReference type="ARBA" id="ARBA00022989"/>
    </source>
</evidence>
<evidence type="ECO:0000259" key="10">
    <source>
        <dbReference type="Pfam" id="PF04290"/>
    </source>
</evidence>
<proteinExistence type="inferred from homology"/>
<reference evidence="11" key="1">
    <citation type="submission" date="2022-10" db="EMBL/GenBank/DDBJ databases">
        <title>Complete genome sequence of Agrobacterium salinitolerans CFBP5507.</title>
        <authorList>
            <person name="Tchabashvili S."/>
            <person name="Yen H.-C."/>
            <person name="Haryono M."/>
            <person name="Lin Y.-C."/>
            <person name="Lai E.-M."/>
            <person name="Kuo C.-H."/>
        </authorList>
    </citation>
    <scope>NUCLEOTIDE SEQUENCE</scope>
    <source>
        <strain evidence="11">CFBP5507</strain>
    </source>
</reference>
<evidence type="ECO:0000256" key="2">
    <source>
        <dbReference type="ARBA" id="ARBA00022448"/>
    </source>
</evidence>
<dbReference type="Pfam" id="PF04290">
    <property type="entry name" value="DctQ"/>
    <property type="match status" value="1"/>
</dbReference>
<comment type="subcellular location">
    <subcellularLocation>
        <location evidence="1 9">Cell inner membrane</location>
        <topology evidence="1 9">Multi-pass membrane protein</topology>
    </subcellularLocation>
</comment>
<evidence type="ECO:0000313" key="12">
    <source>
        <dbReference type="Proteomes" id="UP000298735"/>
    </source>
</evidence>
<evidence type="ECO:0000256" key="5">
    <source>
        <dbReference type="ARBA" id="ARBA00022692"/>
    </source>
</evidence>
<gene>
    <name evidence="11" type="ORF">CFBP5507_22010</name>
</gene>
<dbReference type="EMBL" id="CP109969">
    <property type="protein sequence ID" value="UYZ10302.1"/>
    <property type="molecule type" value="Genomic_DNA"/>
</dbReference>
<dbReference type="PANTHER" id="PTHR35011:SF4">
    <property type="entry name" value="SLL1102 PROTEIN"/>
    <property type="match status" value="1"/>
</dbReference>
<evidence type="ECO:0000313" key="11">
    <source>
        <dbReference type="EMBL" id="UYZ10302.1"/>
    </source>
</evidence>
<evidence type="ECO:0000256" key="1">
    <source>
        <dbReference type="ARBA" id="ARBA00004429"/>
    </source>
</evidence>
<accession>A0A9X9PBJ8</accession>
<dbReference type="RefSeq" id="WP_245307231.1">
    <property type="nucleotide sequence ID" value="NZ_CP074392.1"/>
</dbReference>
<sequence>MKFLLGISRAVDTVTTVIGQSVSWLLLAAVLISATNAVVRKMFDISSNAWLEVQWYLYGAVFMLAAAYALLKNEHVRIDILSSTWSKRTRDIVDFVLHIVFLVPFAGLMSYLAWPWFWNSFNSGEMSSNAGGLIIWPAKLVVLLGFSLLLVQAFSEIIKRYAVIAGYIADPRETVLSETDTESNGTAGS</sequence>
<feature type="transmembrane region" description="Helical" evidence="9">
    <location>
        <begin position="55"/>
        <end position="71"/>
    </location>
</feature>
<keyword evidence="7 9" id="KW-0472">Membrane</keyword>
<comment type="similarity">
    <text evidence="8 9">Belongs to the TRAP transporter small permease family.</text>
</comment>
<evidence type="ECO:0000256" key="3">
    <source>
        <dbReference type="ARBA" id="ARBA00022475"/>
    </source>
</evidence>
<keyword evidence="5 9" id="KW-0812">Transmembrane</keyword>
<evidence type="ECO:0000256" key="9">
    <source>
        <dbReference type="RuleBase" id="RU369079"/>
    </source>
</evidence>
<dbReference type="GO" id="GO:0022857">
    <property type="term" value="F:transmembrane transporter activity"/>
    <property type="evidence" value="ECO:0007669"/>
    <property type="project" value="UniProtKB-UniRule"/>
</dbReference>
<dbReference type="GO" id="GO:0005886">
    <property type="term" value="C:plasma membrane"/>
    <property type="evidence" value="ECO:0007669"/>
    <property type="project" value="UniProtKB-SubCell"/>
</dbReference>
<dbReference type="AlphaFoldDB" id="A0A9X9PBJ8"/>
<dbReference type="InterPro" id="IPR007387">
    <property type="entry name" value="TRAP_DctQ"/>
</dbReference>